<dbReference type="Pfam" id="PF16895">
    <property type="entry name" value="DUF5085"/>
    <property type="match status" value="1"/>
</dbReference>
<dbReference type="RefSeq" id="WP_066092951.1">
    <property type="nucleotide sequence ID" value="NZ_CP126114.1"/>
</dbReference>
<name>A0AA95S8H5_9BACI</name>
<dbReference type="InterPro" id="IPR031664">
    <property type="entry name" value="DUF5085"/>
</dbReference>
<organism evidence="1 2">
    <name type="scientific">Neobacillus novalis</name>
    <dbReference type="NCBI Taxonomy" id="220687"/>
    <lineage>
        <taxon>Bacteria</taxon>
        <taxon>Bacillati</taxon>
        <taxon>Bacillota</taxon>
        <taxon>Bacilli</taxon>
        <taxon>Bacillales</taxon>
        <taxon>Bacillaceae</taxon>
        <taxon>Neobacillus</taxon>
    </lineage>
</organism>
<accession>A0AA95S8H5</accession>
<reference evidence="1" key="1">
    <citation type="submission" date="2023-05" db="EMBL/GenBank/DDBJ databases">
        <title>Comparative genomics of Bacillaceae isolates and their secondary metabolite potential.</title>
        <authorList>
            <person name="Song L."/>
            <person name="Nielsen L.J."/>
            <person name="Mohite O."/>
            <person name="Xu X."/>
            <person name="Weber T."/>
            <person name="Kovacs A.T."/>
        </authorList>
    </citation>
    <scope>NUCLEOTIDE SEQUENCE</scope>
    <source>
        <strain evidence="1">XLM17</strain>
    </source>
</reference>
<sequence>MINPNDSIRFANVLSRKYRFHYLDMNEALEDFLNDVGSLKAAVRGPLFYSIHNVPLDEMVNAEFYMPIEDDWMEPLDDMRFHSFFSIENMISLCLAENVEAKTEAAYKLLFDYIEEHKLEQTTPIFHVVSGDENFQYSFIKIGVSE</sequence>
<evidence type="ECO:0000313" key="2">
    <source>
        <dbReference type="Proteomes" id="UP001178288"/>
    </source>
</evidence>
<dbReference type="Proteomes" id="UP001178288">
    <property type="component" value="Chromosome"/>
</dbReference>
<gene>
    <name evidence="1" type="ORF">QNH39_25135</name>
</gene>
<keyword evidence="2" id="KW-1185">Reference proteome</keyword>
<evidence type="ECO:0000313" key="1">
    <source>
        <dbReference type="EMBL" id="WHY85845.1"/>
    </source>
</evidence>
<dbReference type="AlphaFoldDB" id="A0AA95S8H5"/>
<dbReference type="EMBL" id="CP126114">
    <property type="protein sequence ID" value="WHY85845.1"/>
    <property type="molecule type" value="Genomic_DNA"/>
</dbReference>
<dbReference type="KEGG" id="nnv:QNH39_25135"/>
<protein>
    <submittedName>
        <fullName evidence="1">DUF5085 family protein</fullName>
    </submittedName>
</protein>
<proteinExistence type="predicted"/>